<dbReference type="Proteomes" id="UP000048984">
    <property type="component" value="Unassembled WGS sequence"/>
</dbReference>
<dbReference type="EMBL" id="LJYW01000001">
    <property type="protein sequence ID" value="KPL51730.1"/>
    <property type="molecule type" value="Genomic_DNA"/>
</dbReference>
<evidence type="ECO:0000313" key="2">
    <source>
        <dbReference type="Proteomes" id="UP000048984"/>
    </source>
</evidence>
<reference evidence="1 2" key="2">
    <citation type="submission" date="2015-10" db="EMBL/GenBank/DDBJ databases">
        <title>Draft Genome Sequence of Prosthecomicrobium hirschii ATCC 27832.</title>
        <authorList>
            <person name="Daniel J."/>
            <person name="Givan S.A."/>
            <person name="Brun Y.V."/>
            <person name="Brown P.J."/>
        </authorList>
    </citation>
    <scope>NUCLEOTIDE SEQUENCE [LARGE SCALE GENOMIC DNA]</scope>
    <source>
        <strain evidence="1 2">16</strain>
    </source>
</reference>
<keyword evidence="2" id="KW-1185">Reference proteome</keyword>
<evidence type="ECO:0008006" key="3">
    <source>
        <dbReference type="Google" id="ProtNLM"/>
    </source>
</evidence>
<dbReference type="RefSeq" id="WP_054357893.1">
    <property type="nucleotide sequence ID" value="NZ_JAPCYQ010000001.1"/>
</dbReference>
<sequence length="162" mass="17246">MNDVFVPSDENPEILVMTPAAAESILAELAATMEGLIGAIEEETRLVRAGALIKASEIEPEKSRLAAAYVRIRSRVKANSVALARHAPAAAEALRRRHAEFADLLKINLAVLATAREVAEDILRNVSESVGRQTGPRTYGPGSTVRPAAQVGARGIALDRSL</sequence>
<dbReference type="AlphaFoldDB" id="A0A0P6VNA2"/>
<evidence type="ECO:0000313" key="1">
    <source>
        <dbReference type="EMBL" id="KPL51730.1"/>
    </source>
</evidence>
<name>A0A0P6VNA2_9HYPH</name>
<comment type="caution">
    <text evidence="1">The sequence shown here is derived from an EMBL/GenBank/DDBJ whole genome shotgun (WGS) entry which is preliminary data.</text>
</comment>
<protein>
    <recommendedName>
        <fullName evidence="3">Flagellar basal-body protein FlbY</fullName>
    </recommendedName>
</protein>
<proteinExistence type="predicted"/>
<accession>A0A0P6VNA2</accession>
<reference evidence="1 2" key="1">
    <citation type="submission" date="2015-09" db="EMBL/GenBank/DDBJ databases">
        <authorList>
            <person name="Jackson K.R."/>
            <person name="Lunt B.L."/>
            <person name="Fisher J.N.B."/>
            <person name="Gardner A.V."/>
            <person name="Bailey M.E."/>
            <person name="Deus L.M."/>
            <person name="Earl A.S."/>
            <person name="Gibby P.D."/>
            <person name="Hartmann K.A."/>
            <person name="Liu J.E."/>
            <person name="Manci A.M."/>
            <person name="Nielsen D.A."/>
            <person name="Solomon M.B."/>
            <person name="Breakwell D.P."/>
            <person name="Burnett S.H."/>
            <person name="Grose J.H."/>
        </authorList>
    </citation>
    <scope>NUCLEOTIDE SEQUENCE [LARGE SCALE GENOMIC DNA]</scope>
    <source>
        <strain evidence="1 2">16</strain>
    </source>
</reference>
<organism evidence="1 2">
    <name type="scientific">Prosthecodimorpha hirschii</name>
    <dbReference type="NCBI Taxonomy" id="665126"/>
    <lineage>
        <taxon>Bacteria</taxon>
        <taxon>Pseudomonadati</taxon>
        <taxon>Pseudomonadota</taxon>
        <taxon>Alphaproteobacteria</taxon>
        <taxon>Hyphomicrobiales</taxon>
        <taxon>Ancalomicrobiaceae</taxon>
        <taxon>Prosthecodimorpha</taxon>
    </lineage>
</organism>
<gene>
    <name evidence="1" type="ORF">ABB55_05390</name>
</gene>
<dbReference type="STRING" id="665126.ABB55_05390"/>